<name>A0A8S5Q217_9CAUD</name>
<keyword evidence="7" id="KW-0456">Lyase</keyword>
<dbReference type="InterPro" id="IPR058240">
    <property type="entry name" value="rSAM_sf"/>
</dbReference>
<dbReference type="GO" id="GO:0016829">
    <property type="term" value="F:lyase activity"/>
    <property type="evidence" value="ECO:0007669"/>
    <property type="project" value="UniProtKB-KW"/>
</dbReference>
<sequence length="196" mass="22030">MAKYKVNEIFYSIQGEGRHAGRAAIFVRFSGCNLKCPFCDTDFKKYEEMGAIDILNKIQLLSPDCKFVVFTGGEPTLQVDEELTTLLQNWGYYIAMETNGTHKIPGGINWVTCSPKCLFVKGAEPIIKVATEVKVVFDGEHEITDCGIDADYYYVQPCDTGDAKKNAEILKQTVAFVEANPKWRLSLQQQKILNVK</sequence>
<organism evidence="9">
    <name type="scientific">Siphoviridae sp. ctKHH22</name>
    <dbReference type="NCBI Taxonomy" id="2825439"/>
    <lineage>
        <taxon>Viruses</taxon>
        <taxon>Duplodnaviria</taxon>
        <taxon>Heunggongvirae</taxon>
        <taxon>Uroviricota</taxon>
        <taxon>Caudoviricetes</taxon>
    </lineage>
</organism>
<evidence type="ECO:0000256" key="3">
    <source>
        <dbReference type="ARBA" id="ARBA00022723"/>
    </source>
</evidence>
<proteinExistence type="inferred from homology"/>
<keyword evidence="4" id="KW-0460">Magnesium</keyword>
<evidence type="ECO:0000256" key="4">
    <source>
        <dbReference type="ARBA" id="ARBA00022842"/>
    </source>
</evidence>
<keyword evidence="6" id="KW-0411">Iron-sulfur</keyword>
<keyword evidence="1" id="KW-0004">4Fe-4S</keyword>
<dbReference type="SFLD" id="SFLDS00029">
    <property type="entry name" value="Radical_SAM"/>
    <property type="match status" value="1"/>
</dbReference>
<evidence type="ECO:0000256" key="7">
    <source>
        <dbReference type="ARBA" id="ARBA00023239"/>
    </source>
</evidence>
<dbReference type="PANTHER" id="PTHR42836:SF1">
    <property type="entry name" value="7-CARBOXY-7-DEAZAGUANINE SYNTHASE"/>
    <property type="match status" value="1"/>
</dbReference>
<dbReference type="InterPro" id="IPR013785">
    <property type="entry name" value="Aldolase_TIM"/>
</dbReference>
<accession>A0A8S5Q217</accession>
<evidence type="ECO:0000256" key="2">
    <source>
        <dbReference type="ARBA" id="ARBA00022691"/>
    </source>
</evidence>
<protein>
    <submittedName>
        <fullName evidence="9">7-carboxy-7-deazaguanine synthase</fullName>
    </submittedName>
</protein>
<dbReference type="GO" id="GO:0046872">
    <property type="term" value="F:metal ion binding"/>
    <property type="evidence" value="ECO:0007669"/>
    <property type="project" value="UniProtKB-KW"/>
</dbReference>
<dbReference type="SUPFAM" id="SSF102114">
    <property type="entry name" value="Radical SAM enzymes"/>
    <property type="match status" value="1"/>
</dbReference>
<dbReference type="Gene3D" id="3.20.20.70">
    <property type="entry name" value="Aldolase class I"/>
    <property type="match status" value="1"/>
</dbReference>
<dbReference type="InterPro" id="IPR024924">
    <property type="entry name" value="7-CO-7-deazaguanine_synth-like"/>
</dbReference>
<evidence type="ECO:0000313" key="9">
    <source>
        <dbReference type="EMBL" id="DAE13024.1"/>
    </source>
</evidence>
<dbReference type="HAMAP" id="MF_00917">
    <property type="entry name" value="QueE"/>
    <property type="match status" value="1"/>
</dbReference>
<dbReference type="PIRSF" id="PIRSF000370">
    <property type="entry name" value="QueE"/>
    <property type="match status" value="1"/>
</dbReference>
<feature type="domain" description="Radical SAM core" evidence="8">
    <location>
        <begin position="19"/>
        <end position="196"/>
    </location>
</feature>
<evidence type="ECO:0000259" key="8">
    <source>
        <dbReference type="PROSITE" id="PS51918"/>
    </source>
</evidence>
<evidence type="ECO:0000256" key="1">
    <source>
        <dbReference type="ARBA" id="ARBA00022485"/>
    </source>
</evidence>
<keyword evidence="3" id="KW-0479">Metal-binding</keyword>
<dbReference type="PANTHER" id="PTHR42836">
    <property type="entry name" value="7-CARBOXY-7-DEAZAGUANINE SYNTHASE"/>
    <property type="match status" value="1"/>
</dbReference>
<dbReference type="EMBL" id="BK015563">
    <property type="protein sequence ID" value="DAE13024.1"/>
    <property type="molecule type" value="Genomic_DNA"/>
</dbReference>
<dbReference type="Pfam" id="PF04055">
    <property type="entry name" value="Radical_SAM"/>
    <property type="match status" value="1"/>
</dbReference>
<dbReference type="GO" id="GO:0051539">
    <property type="term" value="F:4 iron, 4 sulfur cluster binding"/>
    <property type="evidence" value="ECO:0007669"/>
    <property type="project" value="UniProtKB-KW"/>
</dbReference>
<keyword evidence="2" id="KW-0949">S-adenosyl-L-methionine</keyword>
<dbReference type="CDD" id="cd01335">
    <property type="entry name" value="Radical_SAM"/>
    <property type="match status" value="1"/>
</dbReference>
<evidence type="ECO:0000256" key="5">
    <source>
        <dbReference type="ARBA" id="ARBA00023004"/>
    </source>
</evidence>
<keyword evidence="5" id="KW-0408">Iron</keyword>
<evidence type="ECO:0000256" key="6">
    <source>
        <dbReference type="ARBA" id="ARBA00023014"/>
    </source>
</evidence>
<dbReference type="PROSITE" id="PS51918">
    <property type="entry name" value="RADICAL_SAM"/>
    <property type="match status" value="1"/>
</dbReference>
<reference evidence="9" key="1">
    <citation type="journal article" date="2021" name="Proc. Natl. Acad. Sci. U.S.A.">
        <title>A Catalog of Tens of Thousands of Viruses from Human Metagenomes Reveals Hidden Associations with Chronic Diseases.</title>
        <authorList>
            <person name="Tisza M.J."/>
            <person name="Buck C.B."/>
        </authorList>
    </citation>
    <scope>NUCLEOTIDE SEQUENCE</scope>
    <source>
        <strain evidence="9">CtKHH22</strain>
    </source>
</reference>
<dbReference type="InterPro" id="IPR007197">
    <property type="entry name" value="rSAM"/>
</dbReference>